<evidence type="ECO:0000256" key="2">
    <source>
        <dbReference type="SAM" id="Coils"/>
    </source>
</evidence>
<protein>
    <submittedName>
        <fullName evidence="5">Phage tail tape measure protein</fullName>
    </submittedName>
</protein>
<keyword evidence="3" id="KW-0472">Membrane</keyword>
<feature type="domain" description="Phage tail tape measure protein" evidence="4">
    <location>
        <begin position="302"/>
        <end position="484"/>
    </location>
</feature>
<feature type="transmembrane region" description="Helical" evidence="3">
    <location>
        <begin position="679"/>
        <end position="698"/>
    </location>
</feature>
<organism evidence="5 6">
    <name type="scientific">Criibacterium bergeronii</name>
    <dbReference type="NCBI Taxonomy" id="1871336"/>
    <lineage>
        <taxon>Bacteria</taxon>
        <taxon>Bacillati</taxon>
        <taxon>Bacillota</taxon>
        <taxon>Clostridia</taxon>
        <taxon>Peptostreptococcales</taxon>
        <taxon>Filifactoraceae</taxon>
        <taxon>Criibacterium</taxon>
    </lineage>
</organism>
<dbReference type="InterPro" id="IPR010090">
    <property type="entry name" value="Phage_tape_meas"/>
</dbReference>
<dbReference type="AlphaFoldDB" id="A0A371IJP1"/>
<dbReference type="PANTHER" id="PTHR37813">
    <property type="entry name" value="FELS-2 PROPHAGE PROTEIN"/>
    <property type="match status" value="1"/>
</dbReference>
<gene>
    <name evidence="5" type="ORF">BBG48_008460</name>
</gene>
<comment type="caution">
    <text evidence="5">The sequence shown here is derived from an EMBL/GenBank/DDBJ whole genome shotgun (WGS) entry which is preliminary data.</text>
</comment>
<dbReference type="Proteomes" id="UP000093352">
    <property type="component" value="Unassembled WGS sequence"/>
</dbReference>
<keyword evidence="1" id="KW-1188">Viral release from host cell</keyword>
<feature type="coiled-coil region" evidence="2">
    <location>
        <begin position="65"/>
        <end position="123"/>
    </location>
</feature>
<evidence type="ECO:0000259" key="4">
    <source>
        <dbReference type="Pfam" id="PF10145"/>
    </source>
</evidence>
<name>A0A371IJP1_9FIRM</name>
<dbReference type="RefSeq" id="WP_068914018.1">
    <property type="nucleotide sequence ID" value="NZ_MBEW02000022.1"/>
</dbReference>
<dbReference type="PANTHER" id="PTHR37813:SF1">
    <property type="entry name" value="FELS-2 PROPHAGE PROTEIN"/>
    <property type="match status" value="1"/>
</dbReference>
<evidence type="ECO:0000256" key="1">
    <source>
        <dbReference type="ARBA" id="ARBA00022612"/>
    </source>
</evidence>
<feature type="transmembrane region" description="Helical" evidence="3">
    <location>
        <begin position="704"/>
        <end position="722"/>
    </location>
</feature>
<proteinExistence type="predicted"/>
<keyword evidence="3" id="KW-1133">Transmembrane helix</keyword>
<dbReference type="Gene3D" id="1.20.120.20">
    <property type="entry name" value="Apolipoprotein"/>
    <property type="match status" value="1"/>
</dbReference>
<dbReference type="EMBL" id="MBEW02000022">
    <property type="protein sequence ID" value="RDY20707.1"/>
    <property type="molecule type" value="Genomic_DNA"/>
</dbReference>
<reference evidence="5 6" key="1">
    <citation type="journal article" date="2016" name="Genome Announc.">
        <title>Draft Genome Sequence of Criibacterium bergeronii gen. nov., sp. nov., Strain CCRI-22567T, Isolated from a Vaginal Sample from a Woman with Bacterial Vaginosis.</title>
        <authorList>
            <person name="Maheux A.F."/>
            <person name="Berube E."/>
            <person name="Boudreau D.K."/>
            <person name="Raymond F."/>
            <person name="Corbeil J."/>
            <person name="Roy P.H."/>
            <person name="Boissinot M."/>
            <person name="Omar R.F."/>
        </authorList>
    </citation>
    <scope>NUCLEOTIDE SEQUENCE [LARGE SCALE GENOMIC DNA]</scope>
    <source>
        <strain evidence="5 6">CCRI-22567</strain>
    </source>
</reference>
<evidence type="ECO:0000313" key="6">
    <source>
        <dbReference type="Proteomes" id="UP000093352"/>
    </source>
</evidence>
<dbReference type="Pfam" id="PF10145">
    <property type="entry name" value="PhageMin_Tail"/>
    <property type="match status" value="1"/>
</dbReference>
<evidence type="ECO:0000313" key="5">
    <source>
        <dbReference type="EMBL" id="RDY20707.1"/>
    </source>
</evidence>
<keyword evidence="3" id="KW-0812">Transmembrane</keyword>
<keyword evidence="2" id="KW-0175">Coiled coil</keyword>
<feature type="coiled-coil region" evidence="2">
    <location>
        <begin position="176"/>
        <end position="241"/>
    </location>
</feature>
<evidence type="ECO:0000256" key="3">
    <source>
        <dbReference type="SAM" id="Phobius"/>
    </source>
</evidence>
<keyword evidence="6" id="KW-1185">Reference proteome</keyword>
<dbReference type="STRING" id="1871336.BBG48_05295"/>
<sequence>MAGNIKGITIEIGGNTTKLEKALKGVNKTSRDLNNELKSINKSLKFNPGNSDLIAQKQRVLGEQIQNTKKKIDALKIAYKQAQDQLAKGNISQSEFDALTRDIITAENQLKSFSKELSNISQNSAKLNVINKDLDEIGKSSDKTKNELKQINEALKLDPKNVELAAQKQAVLGDATEQTRKKLDLLKQKQEETKKAFENGEIGADNYRAINRDIETTTKELKDLQKELDKSKSKFEEFGNSATGVGEKFKSAGDKMKPISAAAAGVSVGAVKMATDFEDSFAKVETIADTTNTSLEDLKDGVLALSKETGQSASDLNEGLYQAISGSVDTAEAVNFLGVATKAARGGFTDAETAVNGLTTVLNSYGMASSEAEKIANQMLITQNQGKTSFGELAGSIGKITPLAAALGVSTDELFSSLAVTTAQGLATSESVSGLKAAMSNVIKPTKEASETAEALGLDFSASAIKAKGWMGFLGDMRTKLEQAAPAYVELFNKQVQVTTQMSELEKAGKKGSDEYKALNSTFKEIDAQMKSLEGATDSQVGAFATMFGSVEGLNAMLMLTSDTGLNKYNLTMQDMQTNTTALDDAFKKMNDTPGQKMKKSLNDVKNAGIKLGQDLLPVVISVSEAISGLADWFSNLSPETQDFIAKFILITAAVSPVLLALGGLITTIGAISTAIGSVIAGFSAAGGASGVLAGALTFLSGPIGAAIAIIGGLVAVGVILYKNWDTIKEKASQAGEFIKGAWNSAGKSICDGWDNLKAGASEKWGSIQKSVGGFITNMKNDATSKFNDIATKAGNAFENTKKSIRDKISDAKKLVSDGLDKIKGFFGNLKLPEIKLPKIKLPHFSFTGGFSINPPSVPKFNINWHKDGGIFTSPTIFAGAKGFHGVGEAGAEAILPLSKLKDFIHSGDTFISININNTSVRNDDDITKIVEQVKKAIKEEMQRAKRGRGLVGV</sequence>
<accession>A0A371IJP1</accession>
<dbReference type="NCBIfam" id="TIGR01760">
    <property type="entry name" value="tape_meas_TP901"/>
    <property type="match status" value="2"/>
</dbReference>
<feature type="transmembrane region" description="Helical" evidence="3">
    <location>
        <begin position="648"/>
        <end position="672"/>
    </location>
</feature>